<accession>A0A2I1HMV7</accession>
<evidence type="ECO:0000256" key="1">
    <source>
        <dbReference type="ARBA" id="ARBA00004141"/>
    </source>
</evidence>
<keyword evidence="4 6" id="KW-1133">Transmembrane helix</keyword>
<evidence type="ECO:0000256" key="5">
    <source>
        <dbReference type="ARBA" id="ARBA00023136"/>
    </source>
</evidence>
<dbReference type="GO" id="GO:0005216">
    <property type="term" value="F:monoatomic ion channel activity"/>
    <property type="evidence" value="ECO:0007669"/>
    <property type="project" value="InterPro"/>
</dbReference>
<dbReference type="InterPro" id="IPR024862">
    <property type="entry name" value="TRPV"/>
</dbReference>
<evidence type="ECO:0000259" key="7">
    <source>
        <dbReference type="Pfam" id="PF00520"/>
    </source>
</evidence>
<feature type="transmembrane region" description="Helical" evidence="6">
    <location>
        <begin position="192"/>
        <end position="213"/>
    </location>
</feature>
<dbReference type="GO" id="GO:0098703">
    <property type="term" value="P:calcium ion import across plasma membrane"/>
    <property type="evidence" value="ECO:0007669"/>
    <property type="project" value="TreeGrafter"/>
</dbReference>
<evidence type="ECO:0000256" key="6">
    <source>
        <dbReference type="SAM" id="Phobius"/>
    </source>
</evidence>
<dbReference type="Proteomes" id="UP000234323">
    <property type="component" value="Unassembled WGS sequence"/>
</dbReference>
<dbReference type="VEuPathDB" id="FungiDB:FUN_016337"/>
<sequence length="576" mass="68264">CFADQGLSGQDPDEIIPRGYQEGYNSDKFKALIPIIKLKSDESAKLKWYDHNWIWNKFSFKDLKIKYKEYRNFEKSPLALRVVPFPGFSVNRIPKEGIKFTPKKFIFNIFLFLFIPRRYENRYNNMTKLSPFYRMLIYGNFDIYNNPAIEAVIDFHWQKARNFFFFTFFRFFVFAACFGLISWAYLDHSTIINHYFLFALVVVFYYLAIYLLIIEVLQCGHRGPRKYLSEIFNIFDVISIIVAVIIMSIMLKNFQFFDGFGSVKETDPNLVVKISFSIFLLWIELILHLRLMPVIGIYVYHVIIIFKTIFPFFLFVLIVIFAFAHTMFVLLRNPTNIKTKDSTYSGVATDSLTNETLDIKLKSDFDPMSSDNPFTSFTKAMMATYFWINGDWVQRDEFDYWAVDVLTLIASIFLVIVLQNMVIAYMSNVYEEVTAKSRQILLRLQANFVSDYEALQHFHFSKPGPEPKHIYYFSQAVNFEEWYDTRKGEQGAIYKDFEETSIFMTSNIFKERDYDRYSFLTYNDNIKIIVEDFINSVDANTMNLIQRATDKNSIEEIHDVRDDLKRILEKLKKKYL</sequence>
<evidence type="ECO:0000313" key="9">
    <source>
        <dbReference type="Proteomes" id="UP000234323"/>
    </source>
</evidence>
<evidence type="ECO:0000256" key="4">
    <source>
        <dbReference type="ARBA" id="ARBA00022989"/>
    </source>
</evidence>
<dbReference type="AlphaFoldDB" id="A0A2I1HMV7"/>
<feature type="domain" description="Ion transport" evidence="7">
    <location>
        <begin position="164"/>
        <end position="437"/>
    </location>
</feature>
<organism evidence="8 9">
    <name type="scientific">Rhizophagus irregularis</name>
    <dbReference type="NCBI Taxonomy" id="588596"/>
    <lineage>
        <taxon>Eukaryota</taxon>
        <taxon>Fungi</taxon>
        <taxon>Fungi incertae sedis</taxon>
        <taxon>Mucoromycota</taxon>
        <taxon>Glomeromycotina</taxon>
        <taxon>Glomeromycetes</taxon>
        <taxon>Glomerales</taxon>
        <taxon>Glomeraceae</taxon>
        <taxon>Rhizophagus</taxon>
    </lineage>
</organism>
<feature type="transmembrane region" description="Helical" evidence="6">
    <location>
        <begin position="312"/>
        <end position="331"/>
    </location>
</feature>
<evidence type="ECO:0000256" key="3">
    <source>
        <dbReference type="ARBA" id="ARBA00022737"/>
    </source>
</evidence>
<comment type="caution">
    <text evidence="8">The sequence shown here is derived from an EMBL/GenBank/DDBJ whole genome shotgun (WGS) entry which is preliminary data.</text>
</comment>
<protein>
    <recommendedName>
        <fullName evidence="7">Ion transport domain-containing protein</fullName>
    </recommendedName>
</protein>
<reference evidence="8 9" key="1">
    <citation type="submission" date="2015-10" db="EMBL/GenBank/DDBJ databases">
        <title>Genome analyses suggest a sexual origin of heterokaryosis in a supposedly ancient asexual fungus.</title>
        <authorList>
            <person name="Ropars J."/>
            <person name="Sedzielewska K."/>
            <person name="Noel J."/>
            <person name="Charron P."/>
            <person name="Farinelli L."/>
            <person name="Marton T."/>
            <person name="Kruger M."/>
            <person name="Pelin A."/>
            <person name="Brachmann A."/>
            <person name="Corradi N."/>
        </authorList>
    </citation>
    <scope>NUCLEOTIDE SEQUENCE [LARGE SCALE GENOMIC DNA]</scope>
    <source>
        <strain evidence="8 9">A4</strain>
    </source>
</reference>
<dbReference type="InterPro" id="IPR005821">
    <property type="entry name" value="Ion_trans_dom"/>
</dbReference>
<dbReference type="PANTHER" id="PTHR10582:SF2">
    <property type="entry name" value="INACTIVE"/>
    <property type="match status" value="1"/>
</dbReference>
<keyword evidence="9" id="KW-1185">Reference proteome</keyword>
<keyword evidence="2 6" id="KW-0812">Transmembrane</keyword>
<proteinExistence type="predicted"/>
<feature type="transmembrane region" description="Helical" evidence="6">
    <location>
        <begin position="274"/>
        <end position="300"/>
    </location>
</feature>
<feature type="transmembrane region" description="Helical" evidence="6">
    <location>
        <begin position="234"/>
        <end position="254"/>
    </location>
</feature>
<feature type="transmembrane region" description="Helical" evidence="6">
    <location>
        <begin position="163"/>
        <end position="186"/>
    </location>
</feature>
<dbReference type="PANTHER" id="PTHR10582">
    <property type="entry name" value="TRANSIENT RECEPTOR POTENTIAL ION CHANNEL PROTEIN"/>
    <property type="match status" value="1"/>
</dbReference>
<feature type="transmembrane region" description="Helical" evidence="6">
    <location>
        <begin position="400"/>
        <end position="418"/>
    </location>
</feature>
<evidence type="ECO:0000313" key="8">
    <source>
        <dbReference type="EMBL" id="PKY60224.1"/>
    </source>
</evidence>
<dbReference type="GO" id="GO:0005886">
    <property type="term" value="C:plasma membrane"/>
    <property type="evidence" value="ECO:0007669"/>
    <property type="project" value="TreeGrafter"/>
</dbReference>
<dbReference type="EMBL" id="LLXI01004074">
    <property type="protein sequence ID" value="PKY60224.1"/>
    <property type="molecule type" value="Genomic_DNA"/>
</dbReference>
<keyword evidence="3" id="KW-0677">Repeat</keyword>
<comment type="subcellular location">
    <subcellularLocation>
        <location evidence="1">Membrane</location>
        <topology evidence="1">Multi-pass membrane protein</topology>
    </subcellularLocation>
</comment>
<evidence type="ECO:0000256" key="2">
    <source>
        <dbReference type="ARBA" id="ARBA00022692"/>
    </source>
</evidence>
<dbReference type="Pfam" id="PF00520">
    <property type="entry name" value="Ion_trans"/>
    <property type="match status" value="1"/>
</dbReference>
<name>A0A2I1HMV7_9GLOM</name>
<keyword evidence="5 6" id="KW-0472">Membrane</keyword>
<gene>
    <name evidence="8" type="ORF">RhiirA4_483691</name>
</gene>
<dbReference type="VEuPathDB" id="FungiDB:RhiirA1_456005"/>
<feature type="non-terminal residue" evidence="8">
    <location>
        <position position="1"/>
    </location>
</feature>